<dbReference type="Proteomes" id="UP000728185">
    <property type="component" value="Unassembled WGS sequence"/>
</dbReference>
<dbReference type="InterPro" id="IPR007871">
    <property type="entry name" value="Methyltransferase_TRM13"/>
</dbReference>
<sequence>MNQAPRINSMADSTLLSNFPCLPPIQSIPDEVFRLIEKLKTLDQSFSLNQGLSDKYVEEHEFAPVITIALRNPRHWSVNGFPGLLLNNSNDLPTSHERAAYTDPKERGRIVNHSKDVPIPNSHGAKRHIYQNGCLLNILKAAQLMSSAFAYVEFGAGRGGLSHWLNLCLASEQYENQAALEKEVAWIAKPVDTVFILVELKSTRNKFDIRHRDAGNFIRVHMDIAQLKLGKYFSWKLFHSERSFNEQFIVLTLGTQVAGDHANVTRIIYDVPALRSRRKPIVALAKHLCGDATDLALRCLKNAMKTTDFECKVSGLMFAVCCHHQCSWQETVGRRWLEREAGLTAREFAIVTRLSSWATCGFTSRQTDDSHSENGTVDHSNEQPPKTVGNAAQSSPFATYVL</sequence>
<feature type="domain" description="Methyltransferase TRM13" evidence="3">
    <location>
        <begin position="131"/>
        <end position="232"/>
    </location>
</feature>
<keyword evidence="1" id="KW-0862">Zinc</keyword>
<organism evidence="4 5">
    <name type="scientific">Fasciolopsis buskii</name>
    <dbReference type="NCBI Taxonomy" id="27845"/>
    <lineage>
        <taxon>Eukaryota</taxon>
        <taxon>Metazoa</taxon>
        <taxon>Spiralia</taxon>
        <taxon>Lophotrochozoa</taxon>
        <taxon>Platyhelminthes</taxon>
        <taxon>Trematoda</taxon>
        <taxon>Digenea</taxon>
        <taxon>Plagiorchiida</taxon>
        <taxon>Echinostomata</taxon>
        <taxon>Echinostomatoidea</taxon>
        <taxon>Fasciolidae</taxon>
        <taxon>Fasciolopsis</taxon>
    </lineage>
</organism>
<comment type="catalytic activity">
    <reaction evidence="1">
        <text>cytidine(4) in tRNA(Pro) + S-adenosyl-L-methionine = 2'-O-methylcytidine(4) in tRNA(Pro) + S-adenosyl-L-homocysteine + H(+)</text>
        <dbReference type="Rhea" id="RHEA:32767"/>
        <dbReference type="Rhea" id="RHEA-COMP:10397"/>
        <dbReference type="Rhea" id="RHEA-COMP:10398"/>
        <dbReference type="ChEBI" id="CHEBI:15378"/>
        <dbReference type="ChEBI" id="CHEBI:57856"/>
        <dbReference type="ChEBI" id="CHEBI:59789"/>
        <dbReference type="ChEBI" id="CHEBI:74495"/>
        <dbReference type="ChEBI" id="CHEBI:82748"/>
        <dbReference type="EC" id="2.1.1.225"/>
    </reaction>
</comment>
<dbReference type="GO" id="GO:0106050">
    <property type="term" value="F:tRNA 2'-O-methyltransferase activity"/>
    <property type="evidence" value="ECO:0007669"/>
    <property type="project" value="UniProtKB-UniRule"/>
</dbReference>
<dbReference type="EC" id="2.1.1.225" evidence="1"/>
<evidence type="ECO:0000259" key="3">
    <source>
        <dbReference type="Pfam" id="PF05206"/>
    </source>
</evidence>
<keyword evidence="5" id="KW-1185">Reference proteome</keyword>
<dbReference type="AlphaFoldDB" id="A0A8E0RWP2"/>
<feature type="domain" description="Methyltransferase TRM13" evidence="3">
    <location>
        <begin position="271"/>
        <end position="382"/>
    </location>
</feature>
<keyword evidence="1" id="KW-0863">Zinc-finger</keyword>
<dbReference type="EMBL" id="LUCM01003464">
    <property type="protein sequence ID" value="KAA0195755.1"/>
    <property type="molecule type" value="Genomic_DNA"/>
</dbReference>
<comment type="function">
    <text evidence="1">tRNA methylase which 2'-O-methylates cytidine(4) in tRNA(Pro) and tRNA(Gly)(GCC), and adenosine(4) in tRNA(His).</text>
</comment>
<feature type="compositionally biased region" description="Polar residues" evidence="2">
    <location>
        <begin position="373"/>
        <end position="402"/>
    </location>
</feature>
<dbReference type="OrthoDB" id="6269644at2759"/>
<feature type="region of interest" description="Disordered" evidence="2">
    <location>
        <begin position="365"/>
        <end position="402"/>
    </location>
</feature>
<dbReference type="InterPro" id="IPR039044">
    <property type="entry name" value="Trm13"/>
</dbReference>
<comment type="catalytic activity">
    <reaction evidence="1">
        <text>adenosine(4) in tRNA(His) + S-adenosyl-L-methionine = 2'-O-methyladenosine(4) in tRNA(His) + S-adenosyl-L-homocysteine + H(+)</text>
        <dbReference type="Rhea" id="RHEA:43196"/>
        <dbReference type="Rhea" id="RHEA-COMP:10401"/>
        <dbReference type="Rhea" id="RHEA-COMP:10402"/>
        <dbReference type="ChEBI" id="CHEBI:15378"/>
        <dbReference type="ChEBI" id="CHEBI:57856"/>
        <dbReference type="ChEBI" id="CHEBI:59789"/>
        <dbReference type="ChEBI" id="CHEBI:74411"/>
        <dbReference type="ChEBI" id="CHEBI:74477"/>
        <dbReference type="EC" id="2.1.1.225"/>
    </reaction>
</comment>
<name>A0A8E0RWP2_9TREM</name>
<keyword evidence="1" id="KW-0479">Metal-binding</keyword>
<dbReference type="GO" id="GO:0030488">
    <property type="term" value="P:tRNA methylation"/>
    <property type="evidence" value="ECO:0007669"/>
    <property type="project" value="InterPro"/>
</dbReference>
<dbReference type="PANTHER" id="PTHR12998">
    <property type="entry name" value="TRNA:M(4)X MODIFICATION ENZYME TRM13 HOMOLOG"/>
    <property type="match status" value="1"/>
</dbReference>
<reference evidence="4" key="1">
    <citation type="submission" date="2019-05" db="EMBL/GenBank/DDBJ databases">
        <title>Annotation for the trematode Fasciolopsis buski.</title>
        <authorList>
            <person name="Choi Y.-J."/>
        </authorList>
    </citation>
    <scope>NUCLEOTIDE SEQUENCE</scope>
    <source>
        <strain evidence="4">HT</strain>
        <tissue evidence="4">Whole worm</tissue>
    </source>
</reference>
<protein>
    <recommendedName>
        <fullName evidence="1">tRNA:m(4)X modification enzyme TRM13</fullName>
        <ecNumber evidence="1">2.1.1.225</ecNumber>
    </recommendedName>
</protein>
<comment type="similarity">
    <text evidence="1">Belongs to the methyltransferase TRM13 family.</text>
</comment>
<keyword evidence="1" id="KW-0489">Methyltransferase</keyword>
<accession>A0A8E0RWP2</accession>
<comment type="caution">
    <text evidence="4">The sequence shown here is derived from an EMBL/GenBank/DDBJ whole genome shotgun (WGS) entry which is preliminary data.</text>
</comment>
<evidence type="ECO:0000256" key="1">
    <source>
        <dbReference type="RuleBase" id="RU367103"/>
    </source>
</evidence>
<evidence type="ECO:0000256" key="2">
    <source>
        <dbReference type="SAM" id="MobiDB-lite"/>
    </source>
</evidence>
<dbReference type="PANTHER" id="PTHR12998:SF0">
    <property type="entry name" value="TRNA:M(4)X MODIFICATION ENZYME TRM13 HOMOLOG"/>
    <property type="match status" value="1"/>
</dbReference>
<evidence type="ECO:0000313" key="5">
    <source>
        <dbReference type="Proteomes" id="UP000728185"/>
    </source>
</evidence>
<keyword evidence="1" id="KW-0949">S-adenosyl-L-methionine</keyword>
<keyword evidence="1" id="KW-0808">Transferase</keyword>
<evidence type="ECO:0000313" key="4">
    <source>
        <dbReference type="EMBL" id="KAA0195755.1"/>
    </source>
</evidence>
<dbReference type="Pfam" id="PF05206">
    <property type="entry name" value="TRM13"/>
    <property type="match status" value="2"/>
</dbReference>
<proteinExistence type="inferred from homology"/>
<comment type="catalytic activity">
    <reaction evidence="1">
        <text>cytidine(4) in tRNA(Gly)(GCC) + S-adenosyl-L-methionine = 2'-O-methylcytidine(4) in tRNA(Gly)(GCC) + S-adenosyl-L-homocysteine + H(+)</text>
        <dbReference type="Rhea" id="RHEA:43192"/>
        <dbReference type="Rhea" id="RHEA-COMP:10399"/>
        <dbReference type="Rhea" id="RHEA-COMP:10400"/>
        <dbReference type="ChEBI" id="CHEBI:15378"/>
        <dbReference type="ChEBI" id="CHEBI:57856"/>
        <dbReference type="ChEBI" id="CHEBI:59789"/>
        <dbReference type="ChEBI" id="CHEBI:74495"/>
        <dbReference type="ChEBI" id="CHEBI:82748"/>
        <dbReference type="EC" id="2.1.1.225"/>
    </reaction>
</comment>
<dbReference type="GO" id="GO:0008270">
    <property type="term" value="F:zinc ion binding"/>
    <property type="evidence" value="ECO:0007669"/>
    <property type="project" value="UniProtKB-KW"/>
</dbReference>
<gene>
    <name evidence="4" type="ORF">FBUS_06554</name>
</gene>
<keyword evidence="1" id="KW-0819">tRNA processing</keyword>